<dbReference type="EMBL" id="AE003849">
    <property type="protein sequence ID" value="AAF85099.1"/>
    <property type="molecule type" value="Genomic_DNA"/>
</dbReference>
<evidence type="ECO:0000313" key="2">
    <source>
        <dbReference type="Proteomes" id="UP000000812"/>
    </source>
</evidence>
<dbReference type="Proteomes" id="UP000000812">
    <property type="component" value="Chromosome"/>
</dbReference>
<dbReference type="KEGG" id="xfa:XF_2300"/>
<gene>
    <name evidence="1" type="ordered locus">XF_2300</name>
</gene>
<protein>
    <submittedName>
        <fullName evidence="1">Uncharacterized protein</fullName>
    </submittedName>
</protein>
<organism evidence="1 2">
    <name type="scientific">Xylella fastidiosa (strain 9a5c)</name>
    <dbReference type="NCBI Taxonomy" id="160492"/>
    <lineage>
        <taxon>Bacteria</taxon>
        <taxon>Pseudomonadati</taxon>
        <taxon>Pseudomonadota</taxon>
        <taxon>Gammaproteobacteria</taxon>
        <taxon>Lysobacterales</taxon>
        <taxon>Lysobacteraceae</taxon>
        <taxon>Xylella</taxon>
    </lineage>
</organism>
<proteinExistence type="predicted"/>
<accession>Q9PB45</accession>
<dbReference type="PIR" id="A82576">
    <property type="entry name" value="A82576"/>
</dbReference>
<reference evidence="1 2" key="1">
    <citation type="journal article" date="2000" name="Nature">
        <title>The genome sequence of the plant pathogen Xylella fastidiosa.</title>
        <authorList>
            <person name="Simpson A.J."/>
            <person name="Reinach F.C."/>
            <person name="Arruda P."/>
            <person name="Abreu F.A."/>
            <person name="Acencio M."/>
            <person name="Alvarenga R."/>
            <person name="Alves L.M."/>
            <person name="Araya J.E."/>
            <person name="Baia G.S."/>
            <person name="Baptista C.S."/>
            <person name="Barros M.H."/>
            <person name="Bonaccorsi E.D."/>
            <person name="Bordin S."/>
            <person name="Bove J.M."/>
            <person name="Briones M.R."/>
            <person name="Bueno M.R."/>
            <person name="Camargo A.A."/>
            <person name="Camargo L.E."/>
            <person name="Carraro D.M."/>
            <person name="Carrer H."/>
            <person name="Colauto N.B."/>
            <person name="Colombo C."/>
            <person name="Costa F.F."/>
            <person name="Costa M.C."/>
            <person name="Costa-Neto C.M."/>
            <person name="Coutinho L.L."/>
            <person name="Cristofani M."/>
            <person name="Dias-Neto E."/>
            <person name="Docena C."/>
            <person name="El-Dorry H."/>
            <person name="Facincani A.P."/>
            <person name="Ferreira A.J."/>
            <person name="Ferreira V.C."/>
            <person name="Ferro J.A."/>
            <person name="Fraga J.S."/>
            <person name="Franca S.C."/>
            <person name="Franco M.C."/>
            <person name="Frohme M."/>
            <person name="Furlan L.R."/>
            <person name="Garnier M."/>
            <person name="Goldman G.H."/>
            <person name="Goldman M.H."/>
            <person name="Gomes S.L."/>
            <person name="Gruber A."/>
            <person name="Ho P.L."/>
            <person name="Hoheisel J.D."/>
            <person name="Junqueira M.L."/>
            <person name="Kemper E.L."/>
            <person name="Kitajima J.P."/>
            <person name="Krieger J.E."/>
            <person name="Kuramae E.E."/>
            <person name="Laigret F."/>
            <person name="Lambais M.R."/>
            <person name="Leite L.C."/>
            <person name="Lemos E.G."/>
            <person name="Lemos M.V."/>
            <person name="Lopes S.A."/>
            <person name="Lopes C.R."/>
            <person name="Machado J.A."/>
            <person name="Machado M.A."/>
            <person name="Madeira A.M."/>
            <person name="Madeira H.M."/>
            <person name="Marino C.L."/>
            <person name="Marques M.V."/>
            <person name="Martins E.A."/>
            <person name="Martins E.M."/>
            <person name="Matsukuma A.Y."/>
            <person name="Menck C.F."/>
            <person name="Miracca E.C."/>
            <person name="Miyaki C.Y."/>
            <person name="Monteriro-Vitorello C.B."/>
            <person name="Moon D.H."/>
            <person name="Nagai M.A."/>
            <person name="Nascimento A.L."/>
            <person name="Netto L.E."/>
            <person name="Nhani A.Jr."/>
            <person name="Nobrega F.G."/>
            <person name="Nunes L.R."/>
            <person name="Oliveira M.A."/>
            <person name="de Oliveira M.C."/>
            <person name="de Oliveira R.C."/>
            <person name="Palmieri D.A."/>
            <person name="Paris A."/>
            <person name="Peixoto B.R."/>
            <person name="Pereira G.A."/>
            <person name="Pereira H.A.Jr."/>
            <person name="Pesquero J.B."/>
            <person name="Quaggio R.B."/>
            <person name="Roberto P.G."/>
            <person name="Rodrigues V."/>
            <person name="de M Rosa A.J."/>
            <person name="de Rosa V.E.Jr."/>
            <person name="de Sa R.G."/>
            <person name="Santelli R.V."/>
            <person name="Sawasaki H.E."/>
            <person name="da Silva A.C."/>
            <person name="da Silva A.M."/>
            <person name="da Silva F.R."/>
            <person name="da Silva W.A.Jr."/>
            <person name="da Silveira J.F."/>
            <person name="Silvestri M.L."/>
            <person name="Siqueira W.J."/>
            <person name="de Souza A.A."/>
            <person name="de Souza A.P."/>
            <person name="Terenzi M.F."/>
            <person name="Truffi D."/>
            <person name="Tsai S.M."/>
            <person name="Tsuhako M.H."/>
            <person name="Vallada H."/>
            <person name="Van Sluys M.A."/>
            <person name="Verjovski-Almeida S."/>
            <person name="Vettore A.L."/>
            <person name="Zago M.A."/>
            <person name="Zatz M."/>
            <person name="Meidanis J."/>
            <person name="Setubal J.C."/>
        </authorList>
    </citation>
    <scope>NUCLEOTIDE SEQUENCE [LARGE SCALE GENOMIC DNA]</scope>
    <source>
        <strain evidence="1 2">9a5c</strain>
    </source>
</reference>
<name>Q9PB45_XYLFA</name>
<dbReference type="HOGENOM" id="CLU_2903388_0_0_6"/>
<evidence type="ECO:0000313" key="1">
    <source>
        <dbReference type="EMBL" id="AAF85099.1"/>
    </source>
</evidence>
<dbReference type="STRING" id="160492.XF_2300"/>
<sequence length="62" mass="7130">MRYGSNMVRNEAIHCFLGQKMSFSKVIKLGVEMCCVQRGLQCVDFVFLTAAWIVLTKKDDIR</sequence>
<dbReference type="AlphaFoldDB" id="Q9PB45"/>